<dbReference type="EMBL" id="QWGB01000005">
    <property type="protein sequence ID" value="RIJ24079.1"/>
    <property type="molecule type" value="Genomic_DNA"/>
</dbReference>
<feature type="region of interest" description="Disordered" evidence="1">
    <location>
        <begin position="564"/>
        <end position="587"/>
    </location>
</feature>
<comment type="caution">
    <text evidence="3">The sequence shown here is derived from an EMBL/GenBank/DDBJ whole genome shotgun (WGS) entry which is preliminary data.</text>
</comment>
<dbReference type="RefSeq" id="WP_119379268.1">
    <property type="nucleotide sequence ID" value="NZ_QWGB01000005.1"/>
</dbReference>
<keyword evidence="4" id="KW-1185">Reference proteome</keyword>
<reference evidence="3 4" key="1">
    <citation type="submission" date="2018-08" db="EMBL/GenBank/DDBJ databases">
        <title>Henriciella mobilis sp. nov., isolated from seawater.</title>
        <authorList>
            <person name="Cheng H."/>
            <person name="Wu Y.-H."/>
            <person name="Xu X.-W."/>
            <person name="Guo L.-L."/>
        </authorList>
    </citation>
    <scope>NUCLEOTIDE SEQUENCE [LARGE SCALE GENOMIC DNA]</scope>
    <source>
        <strain evidence="3 4">CCUG66934</strain>
    </source>
</reference>
<feature type="compositionally biased region" description="Acidic residues" evidence="1">
    <location>
        <begin position="640"/>
        <end position="652"/>
    </location>
</feature>
<evidence type="ECO:0000313" key="3">
    <source>
        <dbReference type="EMBL" id="RIJ24079.1"/>
    </source>
</evidence>
<keyword evidence="2" id="KW-0812">Transmembrane</keyword>
<evidence type="ECO:0000256" key="2">
    <source>
        <dbReference type="SAM" id="Phobius"/>
    </source>
</evidence>
<feature type="transmembrane region" description="Helical" evidence="2">
    <location>
        <begin position="147"/>
        <end position="168"/>
    </location>
</feature>
<dbReference type="Pfam" id="PF13779">
    <property type="entry name" value="DUF4175"/>
    <property type="match status" value="2"/>
</dbReference>
<dbReference type="OrthoDB" id="8477685at2"/>
<dbReference type="InterPro" id="IPR012683">
    <property type="entry name" value="CHP02302_TM"/>
</dbReference>
<feature type="compositionally biased region" description="Basic and acidic residues" evidence="1">
    <location>
        <begin position="805"/>
        <end position="815"/>
    </location>
</feature>
<proteinExistence type="predicted"/>
<dbReference type="AlphaFoldDB" id="A0A399R3N7"/>
<keyword evidence="2" id="KW-0472">Membrane</keyword>
<accession>A0A399R3N7</accession>
<feature type="transmembrane region" description="Helical" evidence="2">
    <location>
        <begin position="56"/>
        <end position="75"/>
    </location>
</feature>
<feature type="region of interest" description="Disordered" evidence="1">
    <location>
        <begin position="805"/>
        <end position="853"/>
    </location>
</feature>
<evidence type="ECO:0000313" key="4">
    <source>
        <dbReference type="Proteomes" id="UP000265431"/>
    </source>
</evidence>
<gene>
    <name evidence="3" type="ORF">D1224_07495</name>
</gene>
<feature type="region of interest" description="Disordered" evidence="1">
    <location>
        <begin position="623"/>
        <end position="656"/>
    </location>
</feature>
<evidence type="ECO:0000256" key="1">
    <source>
        <dbReference type="SAM" id="MobiDB-lite"/>
    </source>
</evidence>
<name>A0A399R3N7_9PROT</name>
<sequence length="881" mass="96959">MAELKRIPGLEPKIARTKAALWRLSAVRAFWPLAVFVTIFFVMALTGLLDTASEKLASIALFIFLAGLLPLVWFGTKRYRAPERKEAIHLLDRQSELRPLSALQDRPARPDASGVALWRAHETDLTDAARRLNVPDFAAEWRASDPLYLRFILPAVVAVVAFMSFSVAGERLSRAFSPDIGSLFGAENIRIEAWITPPVHTGKPPVFLAANGAPVRVPAGSELTVRAQAPSAPNLIIEGAKSPERVRFTRTPEGAYEARATIMMDSELRVSWWGERASWRVQASPDNPPEVEWVTTPEMTPLDRTEFEWKLTDDYGVEALQLVLRRTDQGADSPAEIVDLQMPGIAPRESQEVASIDLTRHRWAGLEVSARLRVTDGAGQTGFSAEAVFILPEKLLLQPLARAIQDIRVTILREDNEYASVEAANRESLVQNEVFTEATQRISRAPAGIQRASLMIEAVTYKPERFFEDVSVYFGLSHAGSILHAASSTDEADETEPLLWSLALRAEYGSAADALRALQAARQALEEALRDGASEAEIQRRMEAFKQAAQNYLAARMAEALANGLDAPPSDTDSAQGGGSGMGGSDFADMLDALSDLTETGASDQARQLLADITNMLENLQFQRGNGSGEGFPGMPGEQGDNDDDMPEEERELSETLQELSDLLREQRDLNDDTLAEQRGERRSQPGQQSGNQQQGEQGESGAQPGLEEGEDGNSSREGTLTERQGQLGDLVEELARRRGREGGSSEDGTGAGGTVDEETLEAIERAQRRAAEALEDGNNFRAIRNQDDATDQIRDLAEGLARELDDLKRDRLGEEYGNGGDRVDPFGRPMGGTSDSRDVNIPDQAERQRAKDILDELRRRYGDPADEEERNYLERLLDRF</sequence>
<feature type="transmembrane region" description="Helical" evidence="2">
    <location>
        <begin position="21"/>
        <end position="44"/>
    </location>
</feature>
<feature type="compositionally biased region" description="Polar residues" evidence="1">
    <location>
        <begin position="716"/>
        <end position="725"/>
    </location>
</feature>
<protein>
    <submittedName>
        <fullName evidence="3">DUF4175 family protein</fullName>
    </submittedName>
</protein>
<dbReference type="Proteomes" id="UP000265431">
    <property type="component" value="Unassembled WGS sequence"/>
</dbReference>
<feature type="compositionally biased region" description="Low complexity" evidence="1">
    <location>
        <begin position="685"/>
        <end position="706"/>
    </location>
</feature>
<feature type="compositionally biased region" description="Basic and acidic residues" evidence="1">
    <location>
        <begin position="836"/>
        <end position="853"/>
    </location>
</feature>
<keyword evidence="2" id="KW-1133">Transmembrane helix</keyword>
<feature type="region of interest" description="Disordered" evidence="1">
    <location>
        <begin position="677"/>
        <end position="769"/>
    </location>
</feature>
<feature type="compositionally biased region" description="Basic and acidic residues" evidence="1">
    <location>
        <begin position="734"/>
        <end position="744"/>
    </location>
</feature>
<organism evidence="3 4">
    <name type="scientific">Henriciella barbarensis</name>
    <dbReference type="NCBI Taxonomy" id="86342"/>
    <lineage>
        <taxon>Bacteria</taxon>
        <taxon>Pseudomonadati</taxon>
        <taxon>Pseudomonadota</taxon>
        <taxon>Alphaproteobacteria</taxon>
        <taxon>Hyphomonadales</taxon>
        <taxon>Hyphomonadaceae</taxon>
        <taxon>Henriciella</taxon>
    </lineage>
</organism>